<accession>A0A8D8ZB20</accession>
<reference evidence="1" key="1">
    <citation type="submission" date="2021-05" db="EMBL/GenBank/DDBJ databases">
        <authorList>
            <person name="Alioto T."/>
            <person name="Alioto T."/>
            <person name="Gomez Garrido J."/>
        </authorList>
    </citation>
    <scope>NUCLEOTIDE SEQUENCE</scope>
</reference>
<protein>
    <submittedName>
        <fullName evidence="1">Uncharacterized protein</fullName>
    </submittedName>
</protein>
<dbReference type="AlphaFoldDB" id="A0A8D8ZB20"/>
<evidence type="ECO:0000313" key="1">
    <source>
        <dbReference type="EMBL" id="CAG6744398.1"/>
    </source>
</evidence>
<dbReference type="EMBL" id="HBUF01465976">
    <property type="protein sequence ID" value="CAG6744398.1"/>
    <property type="molecule type" value="Transcribed_RNA"/>
</dbReference>
<sequence length="128" mass="14990">MLELLTSGIIQPTSEYYNDEKLAILHEILFSEACMLDTNYHTSADNLTNKLYVFHDLKSMCVCWATWTRQRRTFILNKRSKGKQQQLVRNGVETRKSLCTLTLINQTLCWKGDKHDSRLLYEETSNLL</sequence>
<organism evidence="1">
    <name type="scientific">Cacopsylla melanoneura</name>
    <dbReference type="NCBI Taxonomy" id="428564"/>
    <lineage>
        <taxon>Eukaryota</taxon>
        <taxon>Metazoa</taxon>
        <taxon>Ecdysozoa</taxon>
        <taxon>Arthropoda</taxon>
        <taxon>Hexapoda</taxon>
        <taxon>Insecta</taxon>
        <taxon>Pterygota</taxon>
        <taxon>Neoptera</taxon>
        <taxon>Paraneoptera</taxon>
        <taxon>Hemiptera</taxon>
        <taxon>Sternorrhyncha</taxon>
        <taxon>Psylloidea</taxon>
        <taxon>Psyllidae</taxon>
        <taxon>Psyllinae</taxon>
        <taxon>Cacopsylla</taxon>
    </lineage>
</organism>
<proteinExistence type="predicted"/>
<name>A0A8D8ZB20_9HEMI</name>